<evidence type="ECO:0008006" key="3">
    <source>
        <dbReference type="Google" id="ProtNLM"/>
    </source>
</evidence>
<name>A0A5J5B6N2_9ASTE</name>
<keyword evidence="2" id="KW-1185">Reference proteome</keyword>
<dbReference type="EMBL" id="CM018038">
    <property type="protein sequence ID" value="KAA8537956.1"/>
    <property type="molecule type" value="Genomic_DNA"/>
</dbReference>
<reference evidence="1 2" key="1">
    <citation type="submission" date="2019-09" db="EMBL/GenBank/DDBJ databases">
        <title>A chromosome-level genome assembly of the Chinese tupelo Nyssa sinensis.</title>
        <authorList>
            <person name="Yang X."/>
            <person name="Kang M."/>
            <person name="Yang Y."/>
            <person name="Xiong H."/>
            <person name="Wang M."/>
            <person name="Zhang Z."/>
            <person name="Wang Z."/>
            <person name="Wu H."/>
            <person name="Ma T."/>
            <person name="Liu J."/>
            <person name="Xi Z."/>
        </authorList>
    </citation>
    <scope>NUCLEOTIDE SEQUENCE [LARGE SCALE GENOMIC DNA]</scope>
    <source>
        <strain evidence="1">J267</strain>
        <tissue evidence="1">Leaf</tissue>
    </source>
</reference>
<accession>A0A5J5B6N2</accession>
<evidence type="ECO:0000313" key="2">
    <source>
        <dbReference type="Proteomes" id="UP000325577"/>
    </source>
</evidence>
<dbReference type="OrthoDB" id="591557at2759"/>
<evidence type="ECO:0000313" key="1">
    <source>
        <dbReference type="EMBL" id="KAA8537956.1"/>
    </source>
</evidence>
<gene>
    <name evidence="1" type="ORF">F0562_027465</name>
</gene>
<proteinExistence type="predicted"/>
<organism evidence="1 2">
    <name type="scientific">Nyssa sinensis</name>
    <dbReference type="NCBI Taxonomy" id="561372"/>
    <lineage>
        <taxon>Eukaryota</taxon>
        <taxon>Viridiplantae</taxon>
        <taxon>Streptophyta</taxon>
        <taxon>Embryophyta</taxon>
        <taxon>Tracheophyta</taxon>
        <taxon>Spermatophyta</taxon>
        <taxon>Magnoliopsida</taxon>
        <taxon>eudicotyledons</taxon>
        <taxon>Gunneridae</taxon>
        <taxon>Pentapetalae</taxon>
        <taxon>asterids</taxon>
        <taxon>Cornales</taxon>
        <taxon>Nyssaceae</taxon>
        <taxon>Nyssa</taxon>
    </lineage>
</organism>
<protein>
    <recommendedName>
        <fullName evidence="3">F-box associated domain-containing protein</fullName>
    </recommendedName>
</protein>
<sequence length="158" mass="18253">MYSTKTDSWRRIQDFPYDFPYGRHGVFVNGALHWMVSLWSGAPHCHVVAALDLAEEKYSFDLWVMNEYGKNESWRKVRITMPCITGIEAYAFLKPLCLTKMGEIVLRIGARKLILYNQKVETLRDLEINGMPGQFDTVTYVESLISPNADDYTGVQYQ</sequence>
<dbReference type="Proteomes" id="UP000325577">
    <property type="component" value="Linkage Group LG15"/>
</dbReference>
<dbReference type="AlphaFoldDB" id="A0A5J5B6N2"/>